<dbReference type="GO" id="GO:0005634">
    <property type="term" value="C:nucleus"/>
    <property type="evidence" value="ECO:0007669"/>
    <property type="project" value="TreeGrafter"/>
</dbReference>
<dbReference type="AlphaFoldDB" id="A0A6A4ZE00"/>
<evidence type="ECO:0000256" key="4">
    <source>
        <dbReference type="PIRSR" id="PIRSR602081-1"/>
    </source>
</evidence>
<feature type="binding site" evidence="4">
    <location>
        <begin position="241"/>
        <end position="245"/>
    </location>
    <ligand>
        <name>FAD</name>
        <dbReference type="ChEBI" id="CHEBI:57692"/>
    </ligand>
</feature>
<dbReference type="Gene3D" id="3.40.50.620">
    <property type="entry name" value="HUPs"/>
    <property type="match status" value="1"/>
</dbReference>
<dbReference type="GO" id="GO:0032922">
    <property type="term" value="P:circadian regulation of gene expression"/>
    <property type="evidence" value="ECO:0007669"/>
    <property type="project" value="TreeGrafter"/>
</dbReference>
<proteinExistence type="inferred from homology"/>
<organism evidence="7">
    <name type="scientific">Aphanomyces stellatus</name>
    <dbReference type="NCBI Taxonomy" id="120398"/>
    <lineage>
        <taxon>Eukaryota</taxon>
        <taxon>Sar</taxon>
        <taxon>Stramenopiles</taxon>
        <taxon>Oomycota</taxon>
        <taxon>Saprolegniomycetes</taxon>
        <taxon>Saprolegniales</taxon>
        <taxon>Verrucalvaceae</taxon>
        <taxon>Aphanomyces</taxon>
    </lineage>
</organism>
<evidence type="ECO:0000313" key="7">
    <source>
        <dbReference type="EMBL" id="KAF0709229.1"/>
    </source>
</evidence>
<comment type="cofactor">
    <cofactor evidence="4">
        <name>FAD</name>
        <dbReference type="ChEBI" id="CHEBI:57692"/>
    </cofactor>
    <text evidence="4">Binds 1 FAD per subunit.</text>
</comment>
<dbReference type="InterPro" id="IPR006050">
    <property type="entry name" value="DNA_photolyase_N"/>
</dbReference>
<dbReference type="InterPro" id="IPR005101">
    <property type="entry name" value="Cryptochr/Photolyase_FAD-bd"/>
</dbReference>
<evidence type="ECO:0000256" key="5">
    <source>
        <dbReference type="PIRSR" id="PIRSR602081-2"/>
    </source>
</evidence>
<dbReference type="InterPro" id="IPR036155">
    <property type="entry name" value="Crypto/Photolyase_N_sf"/>
</dbReference>
<feature type="binding site" evidence="4">
    <location>
        <begin position="290"/>
        <end position="297"/>
    </location>
    <ligand>
        <name>FAD</name>
        <dbReference type="ChEBI" id="CHEBI:57692"/>
    </ligand>
</feature>
<dbReference type="InterPro" id="IPR014729">
    <property type="entry name" value="Rossmann-like_a/b/a_fold"/>
</dbReference>
<dbReference type="SUPFAM" id="SSF52425">
    <property type="entry name" value="Cryptochrome/photolyase, N-terminal domain"/>
    <property type="match status" value="1"/>
</dbReference>
<dbReference type="Pfam" id="PF00875">
    <property type="entry name" value="DNA_photolyase"/>
    <property type="match status" value="1"/>
</dbReference>
<evidence type="ECO:0000256" key="2">
    <source>
        <dbReference type="ARBA" id="ARBA00022630"/>
    </source>
</evidence>
<dbReference type="SUPFAM" id="SSF48173">
    <property type="entry name" value="Cryptochrome/photolyase FAD-binding domain"/>
    <property type="match status" value="1"/>
</dbReference>
<comment type="caution">
    <text evidence="7">The sequence shown here is derived from an EMBL/GenBank/DDBJ whole genome shotgun (WGS) entry which is preliminary data.</text>
</comment>
<keyword evidence="3 4" id="KW-0274">FAD</keyword>
<feature type="domain" description="Photolyase/cryptochrome alpha/beta" evidence="6">
    <location>
        <begin position="1"/>
        <end position="127"/>
    </location>
</feature>
<evidence type="ECO:0000256" key="1">
    <source>
        <dbReference type="ARBA" id="ARBA00005862"/>
    </source>
</evidence>
<feature type="site" description="Electron transfer via tryptophanyl radical" evidence="5">
    <location>
        <position position="321"/>
    </location>
</feature>
<protein>
    <recommendedName>
        <fullName evidence="6">Photolyase/cryptochrome alpha/beta domain-containing protein</fullName>
    </recommendedName>
</protein>
<feature type="binding site" evidence="4">
    <location>
        <begin position="388"/>
        <end position="390"/>
    </location>
    <ligand>
        <name>FAD</name>
        <dbReference type="ChEBI" id="CHEBI:57692"/>
    </ligand>
</feature>
<dbReference type="PANTHER" id="PTHR11455">
    <property type="entry name" value="CRYPTOCHROME"/>
    <property type="match status" value="1"/>
</dbReference>
<reference evidence="7" key="1">
    <citation type="submission" date="2019-06" db="EMBL/GenBank/DDBJ databases">
        <title>Genomics analysis of Aphanomyces spp. identifies a new class of oomycete effector associated with host adaptation.</title>
        <authorList>
            <person name="Gaulin E."/>
        </authorList>
    </citation>
    <scope>NUCLEOTIDE SEQUENCE</scope>
    <source>
        <strain evidence="7">CBS 578.67</strain>
    </source>
</reference>
<feature type="non-terminal residue" evidence="7">
    <location>
        <position position="1"/>
    </location>
</feature>
<dbReference type="InterPro" id="IPR036134">
    <property type="entry name" value="Crypto/Photolyase_FAD-like_sf"/>
</dbReference>
<dbReference type="Gene3D" id="1.25.40.80">
    <property type="match status" value="1"/>
</dbReference>
<dbReference type="EMBL" id="VJMH01002312">
    <property type="protein sequence ID" value="KAF0709229.1"/>
    <property type="molecule type" value="Genomic_DNA"/>
</dbReference>
<gene>
    <name evidence="7" type="ORF">As57867_006027</name>
</gene>
<evidence type="ECO:0000256" key="3">
    <source>
        <dbReference type="ARBA" id="ARBA00022827"/>
    </source>
</evidence>
<name>A0A6A4ZE00_9STRA</name>
<dbReference type="GO" id="GO:0043153">
    <property type="term" value="P:entrainment of circadian clock by photoperiod"/>
    <property type="evidence" value="ECO:0007669"/>
    <property type="project" value="TreeGrafter"/>
</dbReference>
<dbReference type="Gene3D" id="1.10.579.10">
    <property type="entry name" value="DNA Cyclobutane Dipyrimidine Photolyase, subunit A, domain 3"/>
    <property type="match status" value="1"/>
</dbReference>
<dbReference type="GO" id="GO:0003677">
    <property type="term" value="F:DNA binding"/>
    <property type="evidence" value="ECO:0007669"/>
    <property type="project" value="TreeGrafter"/>
</dbReference>
<dbReference type="PANTHER" id="PTHR11455:SF9">
    <property type="entry name" value="CRYPTOCHROME CIRCADIAN CLOCK 5 ISOFORM X1"/>
    <property type="match status" value="1"/>
</dbReference>
<comment type="similarity">
    <text evidence="1">Belongs to the DNA photolyase class-1 family.</text>
</comment>
<dbReference type="GO" id="GO:0003904">
    <property type="term" value="F:deoxyribodipyrimidine photo-lyase activity"/>
    <property type="evidence" value="ECO:0007669"/>
    <property type="project" value="TreeGrafter"/>
</dbReference>
<dbReference type="GO" id="GO:0005737">
    <property type="term" value="C:cytoplasm"/>
    <property type="evidence" value="ECO:0007669"/>
    <property type="project" value="TreeGrafter"/>
</dbReference>
<evidence type="ECO:0000259" key="6">
    <source>
        <dbReference type="PROSITE" id="PS51645"/>
    </source>
</evidence>
<dbReference type="Pfam" id="PF03441">
    <property type="entry name" value="FAD_binding_7"/>
    <property type="match status" value="1"/>
</dbReference>
<dbReference type="PROSITE" id="PS51645">
    <property type="entry name" value="PHR_CRY_ALPHA_BETA"/>
    <property type="match status" value="1"/>
</dbReference>
<feature type="site" description="Electron transfer via tryptophanyl radical" evidence="5">
    <location>
        <position position="375"/>
    </location>
</feature>
<dbReference type="OrthoDB" id="435881at2759"/>
<accession>A0A6A4ZE00</accession>
<dbReference type="GO" id="GO:0071949">
    <property type="term" value="F:FAD binding"/>
    <property type="evidence" value="ECO:0007669"/>
    <property type="project" value="TreeGrafter"/>
</dbReference>
<sequence>IWFRKGLRLHDNLALIDATRGASHLIPLVVIDPFLVHPDRCGARPLQFFLECLEDLDQSLRQLHASRLVVLTGDPVEVIPRVAQDWRVSKLCYEMDTGRYGSIRDAKVTAALASTSTQLQAFPGHTLYAADDVRAAYGPTAYPQKYEDFLKRTSHLVVGDPVPAPPSIPPLPTTLVIPTVPDHPIPTLSELGFPDVHLPPIDLVGGESHALAMLDASMAKKAWVRNFAKPETSPFSPPASTTRLSPYLSRGCLSARLFYSRLQAVLQPDDTQQSKKPNAYTKPPVSLLGQLLWREFYYACSYLTPNYYSMEGNPVCRQIPWSQDETKLQAWTHGRTGYPWIDAAMTQLRQEGWIHHLARHAVACFLTRGDLWIDWRLGRDVFDKLLLDTDPALNNGNWLWLSASAYFHQYFRVYGPVSFAKKYKHGAGAAYVQRHLPILRKLPEKYVLEPWKAPLAVQKAAGCVVGQDYPERIVDHDVESKQLIERMAAAYQSGRK</sequence>
<keyword evidence="2 4" id="KW-0285">Flavoprotein</keyword>
<feature type="site" description="Electron transfer via tryptophanyl radical" evidence="5">
    <location>
        <position position="398"/>
    </location>
</feature>
<dbReference type="InterPro" id="IPR002081">
    <property type="entry name" value="Cryptochrome/DNA_photolyase_1"/>
</dbReference>